<feature type="non-terminal residue" evidence="14">
    <location>
        <position position="1"/>
    </location>
</feature>
<comment type="subcellular location">
    <subcellularLocation>
        <location evidence="2">Cell projection</location>
        <location evidence="2">Podosome</location>
    </subcellularLocation>
    <subcellularLocation>
        <location evidence="3">Cytoplasm</location>
    </subcellularLocation>
    <subcellularLocation>
        <location evidence="1">Recycling endosome</location>
    </subcellularLocation>
</comment>
<proteinExistence type="inferred from homology"/>
<evidence type="ECO:0000256" key="9">
    <source>
        <dbReference type="ARBA" id="ARBA00022949"/>
    </source>
</evidence>
<dbReference type="InterPro" id="IPR009114">
    <property type="entry name" value="Angiomotin"/>
</dbReference>
<evidence type="ECO:0000313" key="15">
    <source>
        <dbReference type="Proteomes" id="UP001434883"/>
    </source>
</evidence>
<keyword evidence="8" id="KW-0967">Endosome</keyword>
<evidence type="ECO:0000259" key="13">
    <source>
        <dbReference type="Pfam" id="PF12240"/>
    </source>
</evidence>
<feature type="coiled-coil region" evidence="12">
    <location>
        <begin position="106"/>
        <end position="160"/>
    </location>
</feature>
<feature type="coiled-coil region" evidence="12">
    <location>
        <begin position="20"/>
        <end position="64"/>
    </location>
</feature>
<organism evidence="14 15">
    <name type="scientific">Xenoophorus captivus</name>
    <dbReference type="NCBI Taxonomy" id="1517983"/>
    <lineage>
        <taxon>Eukaryota</taxon>
        <taxon>Metazoa</taxon>
        <taxon>Chordata</taxon>
        <taxon>Craniata</taxon>
        <taxon>Vertebrata</taxon>
        <taxon>Euteleostomi</taxon>
        <taxon>Actinopterygii</taxon>
        <taxon>Neopterygii</taxon>
        <taxon>Teleostei</taxon>
        <taxon>Neoteleostei</taxon>
        <taxon>Acanthomorphata</taxon>
        <taxon>Ovalentaria</taxon>
        <taxon>Atherinomorphae</taxon>
        <taxon>Cyprinodontiformes</taxon>
        <taxon>Goodeidae</taxon>
        <taxon>Xenoophorus</taxon>
    </lineage>
</organism>
<comment type="similarity">
    <text evidence="4">Belongs to the angiomotin family.</text>
</comment>
<keyword evidence="5" id="KW-0963">Cytoplasm</keyword>
<evidence type="ECO:0000256" key="10">
    <source>
        <dbReference type="ARBA" id="ARBA00023054"/>
    </source>
</evidence>
<keyword evidence="7" id="KW-0879">Wnt signaling pathway</keyword>
<gene>
    <name evidence="14" type="ORF">XENOCAPTIV_016658</name>
</gene>
<dbReference type="PRINTS" id="PR01807">
    <property type="entry name" value="ANGIOMOTIN"/>
</dbReference>
<sequence length="182" mass="21401">YVSAQAQVAHNSVSTSPNSNDVLMKENEQLRKELQVYIQKAARLQKLELEIQRISEAYETLMRGSCKREALEKTLRNKLEAEIKRMHDFNRDLRGIWSIYMLRPGSELLEQALASAQSRNRQLEEELHRKTAYMKKVERLQSALAQLQAACEKREVLELRLRTRLEQELKSLRAQQVRERSH</sequence>
<evidence type="ECO:0000313" key="14">
    <source>
        <dbReference type="EMBL" id="MEQ2214687.1"/>
    </source>
</evidence>
<evidence type="ECO:0000256" key="4">
    <source>
        <dbReference type="ARBA" id="ARBA00010300"/>
    </source>
</evidence>
<dbReference type="PANTHER" id="PTHR14826:SF3">
    <property type="entry name" value="ANGIOMOTIN-LIKE PROTEIN 2"/>
    <property type="match status" value="1"/>
</dbReference>
<keyword evidence="9" id="KW-0965">Cell junction</keyword>
<evidence type="ECO:0000256" key="2">
    <source>
        <dbReference type="ARBA" id="ARBA00004188"/>
    </source>
</evidence>
<accession>A0ABV0S543</accession>
<dbReference type="Proteomes" id="UP001434883">
    <property type="component" value="Unassembled WGS sequence"/>
</dbReference>
<protein>
    <recommendedName>
        <fullName evidence="13">Angiomotin C-terminal domain-containing protein</fullName>
    </recommendedName>
</protein>
<dbReference type="InterPro" id="IPR051747">
    <property type="entry name" value="Angiomotin-like"/>
</dbReference>
<dbReference type="Pfam" id="PF12240">
    <property type="entry name" value="Angiomotin_C"/>
    <property type="match status" value="1"/>
</dbReference>
<evidence type="ECO:0000256" key="6">
    <source>
        <dbReference type="ARBA" id="ARBA00022553"/>
    </source>
</evidence>
<feature type="domain" description="Angiomotin C-terminal" evidence="13">
    <location>
        <begin position="133"/>
        <end position="180"/>
    </location>
</feature>
<comment type="caution">
    <text evidence="14">The sequence shown here is derived from an EMBL/GenBank/DDBJ whole genome shotgun (WGS) entry which is preliminary data.</text>
</comment>
<keyword evidence="11" id="KW-0966">Cell projection</keyword>
<dbReference type="InterPro" id="IPR024646">
    <property type="entry name" value="Angiomotin_C"/>
</dbReference>
<keyword evidence="6" id="KW-0597">Phosphoprotein</keyword>
<evidence type="ECO:0000256" key="3">
    <source>
        <dbReference type="ARBA" id="ARBA00004496"/>
    </source>
</evidence>
<evidence type="ECO:0000256" key="12">
    <source>
        <dbReference type="SAM" id="Coils"/>
    </source>
</evidence>
<evidence type="ECO:0000256" key="1">
    <source>
        <dbReference type="ARBA" id="ARBA00004172"/>
    </source>
</evidence>
<name>A0ABV0S543_9TELE</name>
<dbReference type="EMBL" id="JAHRIN010067564">
    <property type="protein sequence ID" value="MEQ2214687.1"/>
    <property type="molecule type" value="Genomic_DNA"/>
</dbReference>
<evidence type="ECO:0000256" key="5">
    <source>
        <dbReference type="ARBA" id="ARBA00022490"/>
    </source>
</evidence>
<keyword evidence="15" id="KW-1185">Reference proteome</keyword>
<evidence type="ECO:0000256" key="11">
    <source>
        <dbReference type="ARBA" id="ARBA00023273"/>
    </source>
</evidence>
<evidence type="ECO:0000256" key="8">
    <source>
        <dbReference type="ARBA" id="ARBA00022753"/>
    </source>
</evidence>
<evidence type="ECO:0000256" key="7">
    <source>
        <dbReference type="ARBA" id="ARBA00022687"/>
    </source>
</evidence>
<keyword evidence="10 12" id="KW-0175">Coiled coil</keyword>
<dbReference type="PANTHER" id="PTHR14826">
    <property type="entry name" value="ANGIOMOTIN"/>
    <property type="match status" value="1"/>
</dbReference>
<reference evidence="14 15" key="1">
    <citation type="submission" date="2021-06" db="EMBL/GenBank/DDBJ databases">
        <authorList>
            <person name="Palmer J.M."/>
        </authorList>
    </citation>
    <scope>NUCLEOTIDE SEQUENCE [LARGE SCALE GENOMIC DNA]</scope>
    <source>
        <strain evidence="14 15">XC_2019</strain>
        <tissue evidence="14">Muscle</tissue>
    </source>
</reference>